<sequence length="83" mass="8838">MKSENQLIFFDSISTLKLKMHRMGLIILFAMLMIISLSSECVCQIATGCPYNPSACISSCMINGESGYCSGVSCICNGIGSIG</sequence>
<dbReference type="EMBL" id="JAFNEN010000020">
    <property type="protein sequence ID" value="KAG8200070.1"/>
    <property type="molecule type" value="Genomic_DNA"/>
</dbReference>
<proteinExistence type="predicted"/>
<dbReference type="Proteomes" id="UP000827092">
    <property type="component" value="Unassembled WGS sequence"/>
</dbReference>
<comment type="caution">
    <text evidence="1">The sequence shown here is derived from an EMBL/GenBank/DDBJ whole genome shotgun (WGS) entry which is preliminary data.</text>
</comment>
<accession>A0AAV6VTT3</accession>
<gene>
    <name evidence="1" type="ORF">JTE90_001927</name>
</gene>
<keyword evidence="2" id="KW-1185">Reference proteome</keyword>
<dbReference type="AlphaFoldDB" id="A0AAV6VTT3"/>
<evidence type="ECO:0000313" key="2">
    <source>
        <dbReference type="Proteomes" id="UP000827092"/>
    </source>
</evidence>
<organism evidence="1 2">
    <name type="scientific">Oedothorax gibbosus</name>
    <dbReference type="NCBI Taxonomy" id="931172"/>
    <lineage>
        <taxon>Eukaryota</taxon>
        <taxon>Metazoa</taxon>
        <taxon>Ecdysozoa</taxon>
        <taxon>Arthropoda</taxon>
        <taxon>Chelicerata</taxon>
        <taxon>Arachnida</taxon>
        <taxon>Araneae</taxon>
        <taxon>Araneomorphae</taxon>
        <taxon>Entelegynae</taxon>
        <taxon>Araneoidea</taxon>
        <taxon>Linyphiidae</taxon>
        <taxon>Erigoninae</taxon>
        <taxon>Oedothorax</taxon>
    </lineage>
</organism>
<evidence type="ECO:0000313" key="1">
    <source>
        <dbReference type="EMBL" id="KAG8200070.1"/>
    </source>
</evidence>
<name>A0AAV6VTT3_9ARAC</name>
<reference evidence="1 2" key="1">
    <citation type="journal article" date="2022" name="Nat. Ecol. Evol.">
        <title>A masculinizing supergene underlies an exaggerated male reproductive morph in a spider.</title>
        <authorList>
            <person name="Hendrickx F."/>
            <person name="De Corte Z."/>
            <person name="Sonet G."/>
            <person name="Van Belleghem S.M."/>
            <person name="Kostlbacher S."/>
            <person name="Vangestel C."/>
        </authorList>
    </citation>
    <scope>NUCLEOTIDE SEQUENCE [LARGE SCALE GENOMIC DNA]</scope>
    <source>
        <strain evidence="1">W744_W776</strain>
    </source>
</reference>
<protein>
    <submittedName>
        <fullName evidence="1">Uncharacterized protein</fullName>
    </submittedName>
</protein>